<keyword evidence="1" id="KW-0472">Membrane</keyword>
<gene>
    <name evidence="3" type="ORF">Taro_047004</name>
</gene>
<evidence type="ECO:0000256" key="1">
    <source>
        <dbReference type="SAM" id="Phobius"/>
    </source>
</evidence>
<dbReference type="OrthoDB" id="1938319at2759"/>
<keyword evidence="1" id="KW-1133">Transmembrane helix</keyword>
<name>A0A843X678_COLES</name>
<evidence type="ECO:0000256" key="2">
    <source>
        <dbReference type="SAM" id="SignalP"/>
    </source>
</evidence>
<dbReference type="AlphaFoldDB" id="A0A843X678"/>
<keyword evidence="2" id="KW-0732">Signal</keyword>
<dbReference type="Gene3D" id="3.30.200.20">
    <property type="entry name" value="Phosphorylase Kinase, domain 1"/>
    <property type="match status" value="1"/>
</dbReference>
<evidence type="ECO:0000313" key="3">
    <source>
        <dbReference type="EMBL" id="MQM14075.1"/>
    </source>
</evidence>
<keyword evidence="4" id="KW-1185">Reference proteome</keyword>
<feature type="chain" id="PRO_5033025147" evidence="2">
    <location>
        <begin position="20"/>
        <end position="332"/>
    </location>
</feature>
<feature type="signal peptide" evidence="2">
    <location>
        <begin position="1"/>
        <end position="19"/>
    </location>
</feature>
<feature type="transmembrane region" description="Helical" evidence="1">
    <location>
        <begin position="228"/>
        <end position="252"/>
    </location>
</feature>
<sequence length="332" mass="37040">MASGGATLFLCALVFLVSAARPARSCLEIFQASCTKPDAEPKDWVHCGGHLFRCDSYRMEIKFGGKDPTYMARKDPLDDLMLEMEDPVLSPIFADTDCDFLCSFSDSLPLFAPLPAPTPQRSSLLRSHCDKSNYSNLVSELIVGYQQYRPCSTYYLYFKSQRQHEYEEYPRLRATHRLSEPAATSPLLTWKLSMEYNTNSTMFNIVSVGFSRRGHQLDATSHGGMERIAIIVGLIFFGAYLTCGMLSGGWIWRKCEVDMKDCDQEQLLLREIGKNGAATYTFVDVNKGGGKRGPEICVYSFSNVLAGTDNFSDDKKLGQGGFGAVYKVKPSL</sequence>
<dbReference type="EMBL" id="NMUH01005947">
    <property type="protein sequence ID" value="MQM14075.1"/>
    <property type="molecule type" value="Genomic_DNA"/>
</dbReference>
<protein>
    <submittedName>
        <fullName evidence="3">Uncharacterized protein</fullName>
    </submittedName>
</protein>
<comment type="caution">
    <text evidence="3">The sequence shown here is derived from an EMBL/GenBank/DDBJ whole genome shotgun (WGS) entry which is preliminary data.</text>
</comment>
<accession>A0A843X678</accession>
<dbReference type="Proteomes" id="UP000652761">
    <property type="component" value="Unassembled WGS sequence"/>
</dbReference>
<keyword evidence="1" id="KW-0812">Transmembrane</keyword>
<proteinExistence type="predicted"/>
<reference evidence="3" key="1">
    <citation type="submission" date="2017-07" db="EMBL/GenBank/DDBJ databases">
        <title>Taro Niue Genome Assembly and Annotation.</title>
        <authorList>
            <person name="Atibalentja N."/>
            <person name="Keating K."/>
            <person name="Fields C.J."/>
        </authorList>
    </citation>
    <scope>NUCLEOTIDE SEQUENCE</scope>
    <source>
        <strain evidence="3">Niue_2</strain>
        <tissue evidence="3">Leaf</tissue>
    </source>
</reference>
<organism evidence="3 4">
    <name type="scientific">Colocasia esculenta</name>
    <name type="common">Wild taro</name>
    <name type="synonym">Arum esculentum</name>
    <dbReference type="NCBI Taxonomy" id="4460"/>
    <lineage>
        <taxon>Eukaryota</taxon>
        <taxon>Viridiplantae</taxon>
        <taxon>Streptophyta</taxon>
        <taxon>Embryophyta</taxon>
        <taxon>Tracheophyta</taxon>
        <taxon>Spermatophyta</taxon>
        <taxon>Magnoliopsida</taxon>
        <taxon>Liliopsida</taxon>
        <taxon>Araceae</taxon>
        <taxon>Aroideae</taxon>
        <taxon>Colocasieae</taxon>
        <taxon>Colocasia</taxon>
    </lineage>
</organism>
<evidence type="ECO:0000313" key="4">
    <source>
        <dbReference type="Proteomes" id="UP000652761"/>
    </source>
</evidence>